<evidence type="ECO:0000256" key="1">
    <source>
        <dbReference type="ARBA" id="ARBA00004370"/>
    </source>
</evidence>
<comment type="similarity">
    <text evidence="4">Belongs to the bacterial secretin family.</text>
</comment>
<keyword evidence="3" id="KW-0472">Membrane</keyword>
<evidence type="ECO:0000256" key="2">
    <source>
        <dbReference type="ARBA" id="ARBA00022729"/>
    </source>
</evidence>
<sequence>MNKTFLVAAIQLGLLTGCGSTSLSNSAYEDTSYTIKNSPLAIKPEAKKDAQAADIEPIEKRGIKKLQSLHQPQSFETKNNGLYEQFSDSPTLMVTAEKLPLGQFINYVMGDVLQLSYIVTDQLANSSKNVTINISEKISPRALMELLNEQLEESGNELILKDDIYYVTPIVNGGSRYAIGIGADLEDIPTNANNILQIVPITYEISRFAMTSIRDFTPAQVIHDIDQNSLFIRGRYSDVARTLDVFRYLDKPANRGKHVSLFELTYIDSTSFIEQLKTLLKTEGINVGDDSGNNANLVFVPLDQVGSVAVFASDETLLNRAKYWAKTLDKPLQGAELNYFIYYPKFARASDLASSLQPLISGGSRSGGGSRSPSNSSKKSSNNEEGTSRQVNTSGTASGFSNTSELVVDERSNAMIFNMDASQYNQLLPLIKQLDVLPKQILLEVVIAEVTLTGDFKKGVEFFFSKGNSSGGTKGAFGVADLGGMSYLWKDGGNQIQVSAFEENKFVNVLSNPTLLVRDGVEANITVGTDIPVVTSTVDTGGDGAQVTETVQYRKTGVDVSVTPTVNSRGVVIMNIVQSISNQTDTSAGSSSPSIFDRSITTEVIADSGQTIILGGIISEDKNSSQTKVPFLGDLPVLGHLFRYDGDASSKTELVMLVTPRIIERNDEWQGLIEQFGQGFENLKLPTNK</sequence>
<name>A0A510I586_9VIBR</name>
<dbReference type="GO" id="GO:0015627">
    <property type="term" value="C:type II protein secretion system complex"/>
    <property type="evidence" value="ECO:0007669"/>
    <property type="project" value="TreeGrafter"/>
</dbReference>
<protein>
    <submittedName>
        <fullName evidence="9">Type II secretion system protein GspD</fullName>
    </submittedName>
</protein>
<dbReference type="Gene3D" id="3.30.1370.120">
    <property type="match status" value="2"/>
</dbReference>
<dbReference type="Proteomes" id="UP000315115">
    <property type="component" value="Chromosome 1"/>
</dbReference>
<evidence type="ECO:0000259" key="7">
    <source>
        <dbReference type="Pfam" id="PF00263"/>
    </source>
</evidence>
<dbReference type="GO" id="GO:0009279">
    <property type="term" value="C:cell outer membrane"/>
    <property type="evidence" value="ECO:0007669"/>
    <property type="project" value="UniProtKB-SubCell"/>
</dbReference>
<dbReference type="PANTHER" id="PTHR30332:SF25">
    <property type="entry name" value="SECRETIN XPSD"/>
    <property type="match status" value="1"/>
</dbReference>
<comment type="subcellular location">
    <subcellularLocation>
        <location evidence="5">Cell outer membrane</location>
    </subcellularLocation>
    <subcellularLocation>
        <location evidence="1">Membrane</location>
    </subcellularLocation>
</comment>
<dbReference type="PRINTS" id="PR00811">
    <property type="entry name" value="BCTERIALGSPD"/>
</dbReference>
<dbReference type="EMBL" id="AP019798">
    <property type="protein sequence ID" value="BBL87580.1"/>
    <property type="molecule type" value="Genomic_DNA"/>
</dbReference>
<dbReference type="Pfam" id="PF03958">
    <property type="entry name" value="Secretin_N"/>
    <property type="match status" value="1"/>
</dbReference>
<dbReference type="PANTHER" id="PTHR30332">
    <property type="entry name" value="PROBABLE GENERAL SECRETION PATHWAY PROTEIN D"/>
    <property type="match status" value="1"/>
</dbReference>
<dbReference type="PROSITE" id="PS00875">
    <property type="entry name" value="T2SP_D"/>
    <property type="match status" value="1"/>
</dbReference>
<feature type="domain" description="NolW-like" evidence="8">
    <location>
        <begin position="340"/>
        <end position="440"/>
    </location>
</feature>
<dbReference type="InterPro" id="IPR005644">
    <property type="entry name" value="NolW-like"/>
</dbReference>
<feature type="compositionally biased region" description="Low complexity" evidence="6">
    <location>
        <begin position="371"/>
        <end position="385"/>
    </location>
</feature>
<dbReference type="InterPro" id="IPR004846">
    <property type="entry name" value="T2SS/T3SS_dom"/>
</dbReference>
<feature type="region of interest" description="Disordered" evidence="6">
    <location>
        <begin position="362"/>
        <end position="402"/>
    </location>
</feature>
<evidence type="ECO:0000313" key="9">
    <source>
        <dbReference type="EMBL" id="BBL87580.1"/>
    </source>
</evidence>
<dbReference type="InterPro" id="IPR001775">
    <property type="entry name" value="GspD/PilQ"/>
</dbReference>
<evidence type="ECO:0000256" key="3">
    <source>
        <dbReference type="ARBA" id="ARBA00023136"/>
    </source>
</evidence>
<evidence type="ECO:0000259" key="8">
    <source>
        <dbReference type="Pfam" id="PF03958"/>
    </source>
</evidence>
<dbReference type="InterPro" id="IPR038591">
    <property type="entry name" value="NolW-like_sf"/>
</dbReference>
<dbReference type="AlphaFoldDB" id="A0A510I586"/>
<accession>A0A510I586</accession>
<evidence type="ECO:0000313" key="10">
    <source>
        <dbReference type="Proteomes" id="UP000315115"/>
    </source>
</evidence>
<dbReference type="RefSeq" id="WP_143691768.1">
    <property type="nucleotide sequence ID" value="NZ_AP019798.1"/>
</dbReference>
<feature type="compositionally biased region" description="Polar residues" evidence="6">
    <location>
        <begin position="388"/>
        <end position="402"/>
    </location>
</feature>
<dbReference type="InterPro" id="IPR050810">
    <property type="entry name" value="Bact_Secretion_Sys_Channel"/>
</dbReference>
<gene>
    <name evidence="9" type="primary">gspD</name>
    <name evidence="9" type="ORF">VroAM7_02330</name>
</gene>
<dbReference type="PROSITE" id="PS51257">
    <property type="entry name" value="PROKAR_LIPOPROTEIN"/>
    <property type="match status" value="1"/>
</dbReference>
<organism evidence="9 10">
    <name type="scientific">Vibrio rotiferianus</name>
    <dbReference type="NCBI Taxonomy" id="190895"/>
    <lineage>
        <taxon>Bacteria</taxon>
        <taxon>Pseudomonadati</taxon>
        <taxon>Pseudomonadota</taxon>
        <taxon>Gammaproteobacteria</taxon>
        <taxon>Vibrionales</taxon>
        <taxon>Vibrionaceae</taxon>
        <taxon>Vibrio</taxon>
    </lineage>
</organism>
<dbReference type="GO" id="GO:0009306">
    <property type="term" value="P:protein secretion"/>
    <property type="evidence" value="ECO:0007669"/>
    <property type="project" value="InterPro"/>
</dbReference>
<keyword evidence="2" id="KW-0732">Signal</keyword>
<reference evidence="10" key="1">
    <citation type="submission" date="2019-07" db="EMBL/GenBank/DDBJ databases">
        <title>Complete Genome Sequences of Vibrion rotiferianus strain AM7.</title>
        <authorList>
            <person name="Miyazaki K."/>
            <person name="Wiseschart A."/>
            <person name="Pootanakit K."/>
            <person name="Ishimori K."/>
            <person name="Kitahara K."/>
        </authorList>
    </citation>
    <scope>NUCLEOTIDE SEQUENCE [LARGE SCALE GENOMIC DNA]</scope>
    <source>
        <strain evidence="10">AM7</strain>
    </source>
</reference>
<evidence type="ECO:0000256" key="6">
    <source>
        <dbReference type="SAM" id="MobiDB-lite"/>
    </source>
</evidence>
<feature type="domain" description="Type II/III secretion system secretin-like" evidence="7">
    <location>
        <begin position="501"/>
        <end position="664"/>
    </location>
</feature>
<proteinExistence type="inferred from homology"/>
<evidence type="ECO:0000256" key="5">
    <source>
        <dbReference type="RuleBase" id="RU004004"/>
    </source>
</evidence>
<dbReference type="Pfam" id="PF00263">
    <property type="entry name" value="Secretin"/>
    <property type="match status" value="1"/>
</dbReference>
<evidence type="ECO:0000256" key="4">
    <source>
        <dbReference type="RuleBase" id="RU004003"/>
    </source>
</evidence>
<dbReference type="InterPro" id="IPR004845">
    <property type="entry name" value="T2SS_GspD_CS"/>
</dbReference>
<keyword evidence="5" id="KW-0813">Transport</keyword>